<dbReference type="PANTHER" id="PTHR43735">
    <property type="entry name" value="APOPTOSIS-INDUCING FACTOR 1"/>
    <property type="match status" value="1"/>
</dbReference>
<evidence type="ECO:0000313" key="2">
    <source>
        <dbReference type="EMBL" id="KAK7036530.1"/>
    </source>
</evidence>
<sequence length="454" mass="48747">MVNGRPNVVVIGGSYVGIKAVDLLAPIVHKTHDVVLVEKNTHFQHLFAFPRASVVPGFEHKAYIPYTSSFFREADTGLLDLSDNATLPSSAAKVVQGIAKGIHAKHVLLESGEHIPYDYLILATGTGPRGPLTPIDKKTGIATYRDFQKRADKAQNIVVVGGGAYGIQLATDTKTFGPTKDKHVTIVHSRDRLMNRFGPGLHKIVMDRCKELGIDVVLNNRVVVPPGGFEEGQGPFDVQLSGGGNIKADLVYLCIGAIPLSAPLESLSPDAIDPLTKFVKVKPTLQIDGESSIPYPNVFAIGDVADTGAHKAARPGVAQAQVVATNIERMMKGYLGVNGHSNGHVNGKANGHANGHANGYMNRRVQEHENGQVNGHVNGNHSKELKLEEYIPDTPGIHMSLGMEGGVIFKHQKLPGPGAEEPAPIVKYDNEANPEMGCGRMWKVRAQGVDDFHA</sequence>
<dbReference type="Pfam" id="PF07992">
    <property type="entry name" value="Pyr_redox_2"/>
    <property type="match status" value="1"/>
</dbReference>
<organism evidence="2 3">
    <name type="scientific">Paramarasmius palmivorus</name>
    <dbReference type="NCBI Taxonomy" id="297713"/>
    <lineage>
        <taxon>Eukaryota</taxon>
        <taxon>Fungi</taxon>
        <taxon>Dikarya</taxon>
        <taxon>Basidiomycota</taxon>
        <taxon>Agaricomycotina</taxon>
        <taxon>Agaricomycetes</taxon>
        <taxon>Agaricomycetidae</taxon>
        <taxon>Agaricales</taxon>
        <taxon>Marasmiineae</taxon>
        <taxon>Marasmiaceae</taxon>
        <taxon>Paramarasmius</taxon>
    </lineage>
</organism>
<dbReference type="Gene3D" id="3.50.50.100">
    <property type="match status" value="1"/>
</dbReference>
<dbReference type="PRINTS" id="PR00368">
    <property type="entry name" value="FADPNR"/>
</dbReference>
<feature type="domain" description="FAD/NAD(P)-binding" evidence="1">
    <location>
        <begin position="7"/>
        <end position="314"/>
    </location>
</feature>
<comment type="caution">
    <text evidence="2">The sequence shown here is derived from an EMBL/GenBank/DDBJ whole genome shotgun (WGS) entry which is preliminary data.</text>
</comment>
<dbReference type="GO" id="GO:0005737">
    <property type="term" value="C:cytoplasm"/>
    <property type="evidence" value="ECO:0007669"/>
    <property type="project" value="TreeGrafter"/>
</dbReference>
<gene>
    <name evidence="2" type="ORF">VNI00_011727</name>
</gene>
<dbReference type="GO" id="GO:0050660">
    <property type="term" value="F:flavin adenine dinucleotide binding"/>
    <property type="evidence" value="ECO:0007669"/>
    <property type="project" value="TreeGrafter"/>
</dbReference>
<dbReference type="PANTHER" id="PTHR43735:SF11">
    <property type="entry name" value="HYPOTHETICAL OXIDOREDUCTASE (EUROFUNG)"/>
    <property type="match status" value="1"/>
</dbReference>
<dbReference type="EMBL" id="JAYKXP010000051">
    <property type="protein sequence ID" value="KAK7036530.1"/>
    <property type="molecule type" value="Genomic_DNA"/>
</dbReference>
<dbReference type="AlphaFoldDB" id="A0AAW0CCW8"/>
<protein>
    <recommendedName>
        <fullName evidence="1">FAD/NAD(P)-binding domain-containing protein</fullName>
    </recommendedName>
</protein>
<name>A0AAW0CCW8_9AGAR</name>
<accession>A0AAW0CCW8</accession>
<dbReference type="PRINTS" id="PR00411">
    <property type="entry name" value="PNDRDTASEI"/>
</dbReference>
<reference evidence="2 3" key="1">
    <citation type="submission" date="2024-01" db="EMBL/GenBank/DDBJ databases">
        <title>A draft genome for a cacao thread blight-causing isolate of Paramarasmius palmivorus.</title>
        <authorList>
            <person name="Baruah I.K."/>
            <person name="Bukari Y."/>
            <person name="Amoako-Attah I."/>
            <person name="Meinhardt L.W."/>
            <person name="Bailey B.A."/>
            <person name="Cohen S.P."/>
        </authorList>
    </citation>
    <scope>NUCLEOTIDE SEQUENCE [LARGE SCALE GENOMIC DNA]</scope>
    <source>
        <strain evidence="2 3">GH-12</strain>
    </source>
</reference>
<dbReference type="SUPFAM" id="SSF51905">
    <property type="entry name" value="FAD/NAD(P)-binding domain"/>
    <property type="match status" value="1"/>
</dbReference>
<dbReference type="Proteomes" id="UP001383192">
    <property type="component" value="Unassembled WGS sequence"/>
</dbReference>
<dbReference type="GO" id="GO:0004174">
    <property type="term" value="F:electron-transferring-flavoprotein dehydrogenase activity"/>
    <property type="evidence" value="ECO:0007669"/>
    <property type="project" value="TreeGrafter"/>
</dbReference>
<dbReference type="InterPro" id="IPR023753">
    <property type="entry name" value="FAD/NAD-binding_dom"/>
</dbReference>
<keyword evidence="3" id="KW-1185">Reference proteome</keyword>
<dbReference type="InterPro" id="IPR036188">
    <property type="entry name" value="FAD/NAD-bd_sf"/>
</dbReference>
<evidence type="ECO:0000313" key="3">
    <source>
        <dbReference type="Proteomes" id="UP001383192"/>
    </source>
</evidence>
<evidence type="ECO:0000259" key="1">
    <source>
        <dbReference type="Pfam" id="PF07992"/>
    </source>
</evidence>
<proteinExistence type="predicted"/>